<sequence>MTVFYLVFEVRPSRLNHTHVGGAYVHCWIRRDSDDAIADHLAARLEAEGWAVVSWSQPAPVQREELLADEDALEAFDMAMRDGEALQLHSWIFEGDD</sequence>
<protein>
    <submittedName>
        <fullName evidence="1">Uncharacterized protein</fullName>
    </submittedName>
</protein>
<organism evidence="1 2">
    <name type="scientific">Candidatus Macondimonas diazotrophica</name>
    <dbReference type="NCBI Taxonomy" id="2305248"/>
    <lineage>
        <taxon>Bacteria</taxon>
        <taxon>Pseudomonadati</taxon>
        <taxon>Pseudomonadota</taxon>
        <taxon>Gammaproteobacteria</taxon>
        <taxon>Chromatiales</taxon>
        <taxon>Ectothiorhodospiraceae</taxon>
        <taxon>Candidatus Macondimonas</taxon>
    </lineage>
</organism>
<keyword evidence="2" id="KW-1185">Reference proteome</keyword>
<comment type="caution">
    <text evidence="1">The sequence shown here is derived from an EMBL/GenBank/DDBJ whole genome shotgun (WGS) entry which is preliminary data.</text>
</comment>
<evidence type="ECO:0000313" key="2">
    <source>
        <dbReference type="Proteomes" id="UP000297890"/>
    </source>
</evidence>
<dbReference type="Proteomes" id="UP000297890">
    <property type="component" value="Unassembled WGS sequence"/>
</dbReference>
<dbReference type="EMBL" id="SRIO01000020">
    <property type="protein sequence ID" value="TFZ81537.1"/>
    <property type="molecule type" value="Genomic_DNA"/>
</dbReference>
<dbReference type="AlphaFoldDB" id="A0A4Z0F7M2"/>
<gene>
    <name evidence="1" type="ORF">E4680_11995</name>
</gene>
<proteinExistence type="predicted"/>
<accession>A0A4Z0F7M2</accession>
<dbReference type="RefSeq" id="WP_135282660.1">
    <property type="nucleotide sequence ID" value="NZ_SRIO01000020.1"/>
</dbReference>
<evidence type="ECO:0000313" key="1">
    <source>
        <dbReference type="EMBL" id="TFZ81537.1"/>
    </source>
</evidence>
<name>A0A4Z0F7M2_9GAMM</name>
<reference evidence="1 2" key="1">
    <citation type="journal article" date="2019" name="ISME J.">
        <title>Candidatus Macondimonas diazotrophica, a novel gammaproteobacterial genus dominating crude-oil-contaminated coastal sediments.</title>
        <authorList>
            <person name="Karthikeyan S."/>
            <person name="Konstantinidis K."/>
        </authorList>
    </citation>
    <scope>NUCLEOTIDE SEQUENCE [LARGE SCALE GENOMIC DNA]</scope>
    <source>
        <strain evidence="1 2">KTK01</strain>
    </source>
</reference>